<evidence type="ECO:0000256" key="3">
    <source>
        <dbReference type="SAM" id="MobiDB-lite"/>
    </source>
</evidence>
<comment type="subcellular location">
    <subcellularLocation>
        <location evidence="1">Nucleus</location>
    </subcellularLocation>
</comment>
<accession>A0ABR2T9M8</accession>
<reference evidence="4 5" key="1">
    <citation type="journal article" date="2024" name="G3 (Bethesda)">
        <title>Genome assembly of Hibiscus sabdariffa L. provides insights into metabolisms of medicinal natural products.</title>
        <authorList>
            <person name="Kim T."/>
        </authorList>
    </citation>
    <scope>NUCLEOTIDE SEQUENCE [LARGE SCALE GENOMIC DNA]</scope>
    <source>
        <strain evidence="4">TK-2024</strain>
        <tissue evidence="4">Old leaves</tissue>
    </source>
</reference>
<dbReference type="Pfam" id="PF05965">
    <property type="entry name" value="FYRC"/>
    <property type="match status" value="1"/>
</dbReference>
<proteinExistence type="predicted"/>
<dbReference type="Proteomes" id="UP001396334">
    <property type="component" value="Unassembled WGS sequence"/>
</dbReference>
<dbReference type="InterPro" id="IPR003888">
    <property type="entry name" value="FYrich_N"/>
</dbReference>
<dbReference type="InterPro" id="IPR003889">
    <property type="entry name" value="FYrich_C"/>
</dbReference>
<keyword evidence="2" id="KW-0539">Nucleus</keyword>
<name>A0ABR2T9M8_9ROSI</name>
<evidence type="ECO:0000313" key="5">
    <source>
        <dbReference type="Proteomes" id="UP001396334"/>
    </source>
</evidence>
<sequence length="415" mass="45292">MPKIKGGEAAPKSDDLEIVSIGSLYKGPWEKKYWSSSRGKDRYPYTVGYQAVRAHNGSTYKTEIHEGTKGPLFVISCDGQSCSGQTPDIAWEKSQKTGCPNLKILHGKRFSCKIDGVEFFGFKNPFVQRLLRELVANVNGTAERSLLSSSFCNGTSRKENDNGSSTICTAPDLLPYLARPDQKKEKYKDPSYGAKGSNLVKGNQVKDENEFSETHNASKDEKDKVIEASAVHSKSEGKDVKNSPAKDGFPLKSVDFLCHNGENEAKSKFISSQNAKSTRVANVAYEEIRLDIMSSCCLLGRPQDTVLEGFGFPIRTDDMHGGSSIPNDSMGINDVHLCAPDTLDFEVISHNIYADDGTNATSGAKDTTNSMEEELTAADVVISDDLVTESHQEEEMGTSNSNTSSEKSDFDSVGQ</sequence>
<evidence type="ECO:0000256" key="1">
    <source>
        <dbReference type="ARBA" id="ARBA00004123"/>
    </source>
</evidence>
<feature type="compositionally biased region" description="Basic and acidic residues" evidence="3">
    <location>
        <begin position="180"/>
        <end position="189"/>
    </location>
</feature>
<feature type="compositionally biased region" description="Basic and acidic residues" evidence="3">
    <location>
        <begin position="204"/>
        <end position="224"/>
    </location>
</feature>
<evidence type="ECO:0000313" key="4">
    <source>
        <dbReference type="EMBL" id="KAK9034200.1"/>
    </source>
</evidence>
<protein>
    <submittedName>
        <fullName evidence="4">Uncharacterized protein</fullName>
    </submittedName>
</protein>
<dbReference type="EMBL" id="JBBPBN010000007">
    <property type="protein sequence ID" value="KAK9034200.1"/>
    <property type="molecule type" value="Genomic_DNA"/>
</dbReference>
<keyword evidence="5" id="KW-1185">Reference proteome</keyword>
<evidence type="ECO:0000256" key="2">
    <source>
        <dbReference type="ARBA" id="ARBA00023242"/>
    </source>
</evidence>
<dbReference type="InterPro" id="IPR040092">
    <property type="entry name" value="TBRG1"/>
</dbReference>
<feature type="compositionally biased region" description="Basic and acidic residues" evidence="3">
    <location>
        <begin position="406"/>
        <end position="415"/>
    </location>
</feature>
<dbReference type="PANTHER" id="PTHR22715:SF1">
    <property type="entry name" value="DNA BINDING PROTEIN"/>
    <property type="match status" value="1"/>
</dbReference>
<dbReference type="PROSITE" id="PS51543">
    <property type="entry name" value="FYRC"/>
    <property type="match status" value="1"/>
</dbReference>
<feature type="region of interest" description="Disordered" evidence="3">
    <location>
        <begin position="179"/>
        <end position="224"/>
    </location>
</feature>
<dbReference type="PANTHER" id="PTHR22715">
    <property type="entry name" value="TRANSFORMING GROWTH FACTOR BETA REGULATED GENE 1"/>
    <property type="match status" value="1"/>
</dbReference>
<dbReference type="PROSITE" id="PS51542">
    <property type="entry name" value="FYRN"/>
    <property type="match status" value="1"/>
</dbReference>
<dbReference type="Gene3D" id="3.30.160.360">
    <property type="match status" value="1"/>
</dbReference>
<organism evidence="4 5">
    <name type="scientific">Hibiscus sabdariffa</name>
    <name type="common">roselle</name>
    <dbReference type="NCBI Taxonomy" id="183260"/>
    <lineage>
        <taxon>Eukaryota</taxon>
        <taxon>Viridiplantae</taxon>
        <taxon>Streptophyta</taxon>
        <taxon>Embryophyta</taxon>
        <taxon>Tracheophyta</taxon>
        <taxon>Spermatophyta</taxon>
        <taxon>Magnoliopsida</taxon>
        <taxon>eudicotyledons</taxon>
        <taxon>Gunneridae</taxon>
        <taxon>Pentapetalae</taxon>
        <taxon>rosids</taxon>
        <taxon>malvids</taxon>
        <taxon>Malvales</taxon>
        <taxon>Malvaceae</taxon>
        <taxon>Malvoideae</taxon>
        <taxon>Hibiscus</taxon>
    </lineage>
</organism>
<comment type="caution">
    <text evidence="4">The sequence shown here is derived from an EMBL/GenBank/DDBJ whole genome shotgun (WGS) entry which is preliminary data.</text>
</comment>
<feature type="region of interest" description="Disordered" evidence="3">
    <location>
        <begin position="384"/>
        <end position="415"/>
    </location>
</feature>
<gene>
    <name evidence="4" type="ORF">V6N11_050374</name>
</gene>